<dbReference type="SMART" id="SM00065">
    <property type="entry name" value="GAF"/>
    <property type="match status" value="1"/>
</dbReference>
<dbReference type="InterPro" id="IPR029016">
    <property type="entry name" value="GAF-like_dom_sf"/>
</dbReference>
<evidence type="ECO:0000313" key="3">
    <source>
        <dbReference type="Proteomes" id="UP000245974"/>
    </source>
</evidence>
<protein>
    <submittedName>
        <fullName evidence="2">Phytochrome-like protein cph2</fullName>
    </submittedName>
</protein>
<dbReference type="Pfam" id="PF13185">
    <property type="entry name" value="GAF_2"/>
    <property type="match status" value="1"/>
</dbReference>
<dbReference type="Gene3D" id="3.30.450.40">
    <property type="match status" value="1"/>
</dbReference>
<dbReference type="InterPro" id="IPR000160">
    <property type="entry name" value="GGDEF_dom"/>
</dbReference>
<accession>A0A2U3MWW0</accession>
<dbReference type="RefSeq" id="WP_121973379.1">
    <property type="nucleotide sequence ID" value="NZ_OOGT01000031.1"/>
</dbReference>
<dbReference type="Gene3D" id="3.30.70.270">
    <property type="match status" value="1"/>
</dbReference>
<dbReference type="NCBIfam" id="TIGR00254">
    <property type="entry name" value="GGDEF"/>
    <property type="match status" value="1"/>
</dbReference>
<dbReference type="SUPFAM" id="SSF55073">
    <property type="entry name" value="Nucleotide cyclase"/>
    <property type="match status" value="1"/>
</dbReference>
<organism evidence="2 3">
    <name type="scientific">Acinetobacter stercoris</name>
    <dbReference type="NCBI Taxonomy" id="2126983"/>
    <lineage>
        <taxon>Bacteria</taxon>
        <taxon>Pseudomonadati</taxon>
        <taxon>Pseudomonadota</taxon>
        <taxon>Gammaproteobacteria</taxon>
        <taxon>Moraxellales</taxon>
        <taxon>Moraxellaceae</taxon>
        <taxon>Acinetobacter</taxon>
    </lineage>
</organism>
<reference evidence="3" key="1">
    <citation type="submission" date="2018-03" db="EMBL/GenBank/DDBJ databases">
        <authorList>
            <person name="Blom J."/>
        </authorList>
    </citation>
    <scope>NUCLEOTIDE SEQUENCE [LARGE SCALE GENOMIC DNA]</scope>
    <source>
        <strain evidence="3">KPC-SM-21</strain>
    </source>
</reference>
<dbReference type="PANTHER" id="PTHR46663">
    <property type="entry name" value="DIGUANYLATE CYCLASE DGCT-RELATED"/>
    <property type="match status" value="1"/>
</dbReference>
<name>A0A2U3MWW0_9GAMM</name>
<dbReference type="InterPro" id="IPR043128">
    <property type="entry name" value="Rev_trsase/Diguanyl_cyclase"/>
</dbReference>
<dbReference type="InterPro" id="IPR003018">
    <property type="entry name" value="GAF"/>
</dbReference>
<evidence type="ECO:0000313" key="2">
    <source>
        <dbReference type="EMBL" id="SPL69865.1"/>
    </source>
</evidence>
<keyword evidence="3" id="KW-1185">Reference proteome</keyword>
<dbReference type="PROSITE" id="PS50887">
    <property type="entry name" value="GGDEF"/>
    <property type="match status" value="1"/>
</dbReference>
<dbReference type="OrthoDB" id="9812358at2"/>
<dbReference type="CDD" id="cd01949">
    <property type="entry name" value="GGDEF"/>
    <property type="match status" value="1"/>
</dbReference>
<evidence type="ECO:0000259" key="1">
    <source>
        <dbReference type="PROSITE" id="PS50887"/>
    </source>
</evidence>
<dbReference type="SMART" id="SM00267">
    <property type="entry name" value="GGDEF"/>
    <property type="match status" value="1"/>
</dbReference>
<dbReference type="SUPFAM" id="SSF55781">
    <property type="entry name" value="GAF domain-like"/>
    <property type="match status" value="1"/>
</dbReference>
<dbReference type="InterPro" id="IPR052163">
    <property type="entry name" value="DGC-Regulatory_Protein"/>
</dbReference>
<dbReference type="AlphaFoldDB" id="A0A2U3MWW0"/>
<dbReference type="PANTHER" id="PTHR46663:SF2">
    <property type="entry name" value="GGDEF DOMAIN-CONTAINING PROTEIN"/>
    <property type="match status" value="1"/>
</dbReference>
<dbReference type="InterPro" id="IPR029787">
    <property type="entry name" value="Nucleotide_cyclase"/>
</dbReference>
<dbReference type="Proteomes" id="UP000245974">
    <property type="component" value="Unassembled WGS sequence"/>
</dbReference>
<proteinExistence type="predicted"/>
<sequence length="335" mass="37517">MPYIKLLTQKQLLSIIQLQTNIVKIGLDIEAVMRLVTDETLKMTNAEGVAIELIDGDDTVYTMITGNNPSLHGLRLKRSASLSGLSIQENTIQYCKDIETDERVDREVCRKVGIRSMAIVPLLHIGEAIGVLKIFSKQIDAFGERDFKILSLIADHVAAVLYHSSKYGVQELYNLATRDHLTNLANRSMYLDCLRQKILKAKQNQQTLSILLMDMDELKAINDLLGHRFGDAALKEIAKRITDSVNQDDLVARIGGDEFAVILNSAQSRESAETVLRRILENCSTPFIFDGQPLKLGASIGLAVYPDDAENAESLLTFADHKMYQIKRKHKSYNL</sequence>
<feature type="domain" description="GGDEF" evidence="1">
    <location>
        <begin position="206"/>
        <end position="335"/>
    </location>
</feature>
<dbReference type="FunCoup" id="A0A2U3MWW0">
    <property type="interactions" value="117"/>
</dbReference>
<gene>
    <name evidence="2" type="primary">cph2_2</name>
    <name evidence="2" type="ORF">KPC_1043</name>
</gene>
<dbReference type="Pfam" id="PF00990">
    <property type="entry name" value="GGDEF"/>
    <property type="match status" value="1"/>
</dbReference>
<dbReference type="InParanoid" id="A0A2U3MWW0"/>
<dbReference type="EMBL" id="OOGT01000031">
    <property type="protein sequence ID" value="SPL69865.1"/>
    <property type="molecule type" value="Genomic_DNA"/>
</dbReference>